<organism evidence="1 2">
    <name type="scientific">Haematococcus lacustris</name>
    <name type="common">Green alga</name>
    <name type="synonym">Haematococcus pluvialis</name>
    <dbReference type="NCBI Taxonomy" id="44745"/>
    <lineage>
        <taxon>Eukaryota</taxon>
        <taxon>Viridiplantae</taxon>
        <taxon>Chlorophyta</taxon>
        <taxon>core chlorophytes</taxon>
        <taxon>Chlorophyceae</taxon>
        <taxon>CS clade</taxon>
        <taxon>Chlamydomonadales</taxon>
        <taxon>Haematococcaceae</taxon>
        <taxon>Haematococcus</taxon>
    </lineage>
</organism>
<dbReference type="AlphaFoldDB" id="A0A699ZV17"/>
<gene>
    <name evidence="1" type="ORF">HaLaN_20058</name>
</gene>
<accession>A0A699ZV17</accession>
<dbReference type="Proteomes" id="UP000485058">
    <property type="component" value="Unassembled WGS sequence"/>
</dbReference>
<evidence type="ECO:0000313" key="2">
    <source>
        <dbReference type="Proteomes" id="UP000485058"/>
    </source>
</evidence>
<proteinExistence type="predicted"/>
<name>A0A699ZV17_HAELA</name>
<reference evidence="1 2" key="1">
    <citation type="submission" date="2020-02" db="EMBL/GenBank/DDBJ databases">
        <title>Draft genome sequence of Haematococcus lacustris strain NIES-144.</title>
        <authorList>
            <person name="Morimoto D."/>
            <person name="Nakagawa S."/>
            <person name="Yoshida T."/>
            <person name="Sawayama S."/>
        </authorList>
    </citation>
    <scope>NUCLEOTIDE SEQUENCE [LARGE SCALE GENOMIC DNA]</scope>
    <source>
        <strain evidence="1 2">NIES-144</strain>
    </source>
</reference>
<keyword evidence="2" id="KW-1185">Reference proteome</keyword>
<evidence type="ECO:0000313" key="1">
    <source>
        <dbReference type="EMBL" id="GFH22576.1"/>
    </source>
</evidence>
<comment type="caution">
    <text evidence="1">The sequence shown here is derived from an EMBL/GenBank/DDBJ whole genome shotgun (WGS) entry which is preliminary data.</text>
</comment>
<protein>
    <submittedName>
        <fullName evidence="1">Uncharacterized protein</fullName>
    </submittedName>
</protein>
<dbReference type="EMBL" id="BLLF01002071">
    <property type="protein sequence ID" value="GFH22576.1"/>
    <property type="molecule type" value="Genomic_DNA"/>
</dbReference>
<sequence>MMGIWSPYIQSGQSARKVWVDIDWLAVKAEGVASLLIYSMVRIECRLAHTASAACLHTRASLSTLSSCPRFDLGKLATGSLGLVITETQGTSRQLDIQLGANLVVDPASLLQEYIKSSWMRNALTTIFPFLDTALAISLNCKQRGRGHPFA</sequence>